<evidence type="ECO:0000259" key="1">
    <source>
        <dbReference type="Pfam" id="PF20663"/>
    </source>
</evidence>
<protein>
    <recommendedName>
        <fullName evidence="1">Conserved oligomeric Golgi complex subunit 4 N-terminal domain-containing protein</fullName>
    </recommendedName>
</protein>
<sequence length="157" mass="17793">MQTNILDKDFDSLINIDEIRESLRQLDEEENRIDAFLDDILKQESILDTSLNSLKAITPQLDTLKVKAAAFTDTVSQTAHLAEMISDKVRQLDKEQTRAKLAIKYVEDVQELKFCISSLNEAMQKKEYDRAALLLQRASKIDSSILKGSLAEFTVVS</sequence>
<gene>
    <name evidence="2" type="ORF">BCV71DRAFT_149524</name>
</gene>
<dbReference type="VEuPathDB" id="FungiDB:BCV72DRAFT_62504"/>
<organism evidence="2 3">
    <name type="scientific">Rhizopus microsporus</name>
    <dbReference type="NCBI Taxonomy" id="58291"/>
    <lineage>
        <taxon>Eukaryota</taxon>
        <taxon>Fungi</taxon>
        <taxon>Fungi incertae sedis</taxon>
        <taxon>Mucoromycota</taxon>
        <taxon>Mucoromycotina</taxon>
        <taxon>Mucoromycetes</taxon>
        <taxon>Mucorales</taxon>
        <taxon>Mucorineae</taxon>
        <taxon>Rhizopodaceae</taxon>
        <taxon>Rhizopus</taxon>
    </lineage>
</organism>
<reference evidence="2 3" key="1">
    <citation type="journal article" date="2016" name="Proc. Natl. Acad. Sci. U.S.A.">
        <title>Lipid metabolic changes in an early divergent fungus govern the establishment of a mutualistic symbiosis with endobacteria.</title>
        <authorList>
            <person name="Lastovetsky O.A."/>
            <person name="Gaspar M.L."/>
            <person name="Mondo S.J."/>
            <person name="LaButti K.M."/>
            <person name="Sandor L."/>
            <person name="Grigoriev I.V."/>
            <person name="Henry S.A."/>
            <person name="Pawlowska T.E."/>
        </authorList>
    </citation>
    <scope>NUCLEOTIDE SEQUENCE [LARGE SCALE GENOMIC DNA]</scope>
    <source>
        <strain evidence="2 3">ATCC 11559</strain>
    </source>
</reference>
<dbReference type="Proteomes" id="UP000242381">
    <property type="component" value="Unassembled WGS sequence"/>
</dbReference>
<feature type="non-terminal residue" evidence="2">
    <location>
        <position position="157"/>
    </location>
</feature>
<dbReference type="EMBL" id="KV921517">
    <property type="protein sequence ID" value="ORE13691.1"/>
    <property type="molecule type" value="Genomic_DNA"/>
</dbReference>
<dbReference type="PANTHER" id="PTHR24016">
    <property type="entry name" value="CONSERVED OLIGOMERIC GOLGI COMPLEX SUBUNIT 4"/>
    <property type="match status" value="1"/>
</dbReference>
<name>A0A1X0RP25_RHIZD</name>
<dbReference type="InterPro" id="IPR048682">
    <property type="entry name" value="COG4"/>
</dbReference>
<dbReference type="Pfam" id="PF20663">
    <property type="entry name" value="COG4_N"/>
    <property type="match status" value="1"/>
</dbReference>
<dbReference type="AlphaFoldDB" id="A0A1X0RP25"/>
<feature type="domain" description="Conserved oligomeric Golgi complex subunit 4 N-terminal" evidence="1">
    <location>
        <begin position="51"/>
        <end position="155"/>
    </location>
</feature>
<dbReference type="PANTHER" id="PTHR24016:SF0">
    <property type="entry name" value="CONSERVED OLIGOMERIC GOLGI COMPLEX SUBUNIT 4"/>
    <property type="match status" value="1"/>
</dbReference>
<accession>A0A1X0RP25</accession>
<dbReference type="InterPro" id="IPR048680">
    <property type="entry name" value="COG4_N"/>
</dbReference>
<proteinExistence type="predicted"/>
<evidence type="ECO:0000313" key="2">
    <source>
        <dbReference type="EMBL" id="ORE13691.1"/>
    </source>
</evidence>
<evidence type="ECO:0000313" key="3">
    <source>
        <dbReference type="Proteomes" id="UP000242381"/>
    </source>
</evidence>
<dbReference type="OMA" id="WESTTRH"/>